<protein>
    <submittedName>
        <fullName evidence="1">Uncharacterized protein</fullName>
    </submittedName>
</protein>
<dbReference type="EMBL" id="ADFP01000014">
    <property type="protein sequence ID" value="EFB91859.1"/>
    <property type="molecule type" value="Genomic_DNA"/>
</dbReference>
<organism evidence="1 2">
    <name type="scientific">Pyramidobacter piscolens W5455</name>
    <dbReference type="NCBI Taxonomy" id="352165"/>
    <lineage>
        <taxon>Bacteria</taxon>
        <taxon>Thermotogati</taxon>
        <taxon>Synergistota</taxon>
        <taxon>Synergistia</taxon>
        <taxon>Synergistales</taxon>
        <taxon>Dethiosulfovibrionaceae</taxon>
        <taxon>Pyramidobacter</taxon>
    </lineage>
</organism>
<proteinExistence type="predicted"/>
<evidence type="ECO:0000313" key="2">
    <source>
        <dbReference type="Proteomes" id="UP000006462"/>
    </source>
</evidence>
<dbReference type="Proteomes" id="UP000006462">
    <property type="component" value="Unassembled WGS sequence"/>
</dbReference>
<comment type="caution">
    <text evidence="1">The sequence shown here is derived from an EMBL/GenBank/DDBJ whole genome shotgun (WGS) entry which is preliminary data.</text>
</comment>
<gene>
    <name evidence="1" type="ORF">HMPREF7215_1761</name>
</gene>
<evidence type="ECO:0000313" key="1">
    <source>
        <dbReference type="EMBL" id="EFB91859.1"/>
    </source>
</evidence>
<accession>A0ABM9ZY50</accession>
<dbReference type="RefSeq" id="WP_009163714.1">
    <property type="nucleotide sequence ID" value="NZ_ADFP01000014.1"/>
</dbReference>
<reference evidence="1 2" key="1">
    <citation type="submission" date="2009-12" db="EMBL/GenBank/DDBJ databases">
        <authorList>
            <person name="Shrivastava S."/>
            <person name="Madupu R."/>
            <person name="Durkin A.S."/>
            <person name="Torralba M."/>
            <person name="Methe B."/>
            <person name="Sutton G.G."/>
            <person name="Strausberg R.L."/>
            <person name="Nelson K.E."/>
        </authorList>
    </citation>
    <scope>NUCLEOTIDE SEQUENCE [LARGE SCALE GENOMIC DNA]</scope>
    <source>
        <strain evidence="1 2">W5455</strain>
    </source>
</reference>
<dbReference type="GeneID" id="90987416"/>
<name>A0ABM9ZY50_9BACT</name>
<keyword evidence="2" id="KW-1185">Reference proteome</keyword>
<sequence length="58" mass="6329">MTLTSAAAMVWVDFSVFGIDEVYNQQRLNDINRSGAKTVLTHVGLTSEFRIKGQLGAA</sequence>